<dbReference type="GeneTree" id="ENSGT00910000144759"/>
<dbReference type="GO" id="GO:0035036">
    <property type="term" value="P:sperm-egg recognition"/>
    <property type="evidence" value="ECO:0007669"/>
    <property type="project" value="TreeGrafter"/>
</dbReference>
<sequence length="135" mass="13732">MNKIIFGVLAVVGSFMLVESLTCNKCTVGVLSLCLNPSTLTCTTNTSACFTGKATFPSISNSIGFSTQGCLNSDLCNSTNATNSILGVSYTIVTQCCSTNNCNPSSISGATSAKLSVTAAIGAALVASVWGSMLY</sequence>
<reference evidence="12" key="2">
    <citation type="submission" date="2025-08" db="UniProtKB">
        <authorList>
            <consortium name="Ensembl"/>
        </authorList>
    </citation>
    <scope>IDENTIFICATION</scope>
</reference>
<dbReference type="GO" id="GO:0098552">
    <property type="term" value="C:side of membrane"/>
    <property type="evidence" value="ECO:0007669"/>
    <property type="project" value="UniProtKB-KW"/>
</dbReference>
<keyword evidence="6" id="KW-1015">Disulfide bond</keyword>
<feature type="chain" id="PRO_5044258012" description="UPAR/Ly6 domain-containing protein" evidence="10">
    <location>
        <begin position="21"/>
        <end position="135"/>
    </location>
</feature>
<dbReference type="InterPro" id="IPR045860">
    <property type="entry name" value="Snake_toxin-like_sf"/>
</dbReference>
<keyword evidence="5" id="KW-0472">Membrane</keyword>
<evidence type="ECO:0000256" key="5">
    <source>
        <dbReference type="ARBA" id="ARBA00023136"/>
    </source>
</evidence>
<feature type="domain" description="UPAR/Ly6" evidence="11">
    <location>
        <begin position="20"/>
        <end position="104"/>
    </location>
</feature>
<evidence type="ECO:0000256" key="4">
    <source>
        <dbReference type="ARBA" id="ARBA00022729"/>
    </source>
</evidence>
<evidence type="ECO:0000313" key="12">
    <source>
        <dbReference type="Ensembl" id="ENSELUP00000083144.1"/>
    </source>
</evidence>
<evidence type="ECO:0000259" key="11">
    <source>
        <dbReference type="Pfam" id="PF00021"/>
    </source>
</evidence>
<keyword evidence="3" id="KW-0336">GPI-anchor</keyword>
<evidence type="ECO:0000256" key="1">
    <source>
        <dbReference type="ARBA" id="ARBA00004609"/>
    </source>
</evidence>
<dbReference type="Ensembl" id="ENSELUT00000089032.1">
    <property type="protein sequence ID" value="ENSELUP00000083144.1"/>
    <property type="gene ID" value="ENSELUG00000044291.1"/>
</dbReference>
<dbReference type="Proteomes" id="UP000265140">
    <property type="component" value="Chromosome 10"/>
</dbReference>
<dbReference type="InterPro" id="IPR046354">
    <property type="entry name" value="SPACA4/Bouncer"/>
</dbReference>
<dbReference type="AlphaFoldDB" id="A0AAY5K236"/>
<dbReference type="Pfam" id="PF00021">
    <property type="entry name" value="UPAR_LY6"/>
    <property type="match status" value="1"/>
</dbReference>
<reference evidence="12" key="3">
    <citation type="submission" date="2025-09" db="UniProtKB">
        <authorList>
            <consortium name="Ensembl"/>
        </authorList>
    </citation>
    <scope>IDENTIFICATION</scope>
</reference>
<evidence type="ECO:0000256" key="3">
    <source>
        <dbReference type="ARBA" id="ARBA00022622"/>
    </source>
</evidence>
<feature type="signal peptide" evidence="10">
    <location>
        <begin position="1"/>
        <end position="20"/>
    </location>
</feature>
<keyword evidence="8" id="KW-0449">Lipoprotein</keyword>
<evidence type="ECO:0000313" key="13">
    <source>
        <dbReference type="Proteomes" id="UP000265140"/>
    </source>
</evidence>
<keyword evidence="2" id="KW-1003">Cell membrane</keyword>
<dbReference type="PANTHER" id="PTHR47613:SF1">
    <property type="entry name" value="SPERM ACROSOME MEMBRANE-ASSOCIATED PROTEIN 4"/>
    <property type="match status" value="1"/>
</dbReference>
<dbReference type="GO" id="GO:0005886">
    <property type="term" value="C:plasma membrane"/>
    <property type="evidence" value="ECO:0007669"/>
    <property type="project" value="UniProtKB-SubCell"/>
</dbReference>
<dbReference type="InterPro" id="IPR016054">
    <property type="entry name" value="LY6_UPA_recep-like"/>
</dbReference>
<dbReference type="SUPFAM" id="SSF57302">
    <property type="entry name" value="Snake toxin-like"/>
    <property type="match status" value="1"/>
</dbReference>
<evidence type="ECO:0000256" key="7">
    <source>
        <dbReference type="ARBA" id="ARBA00023180"/>
    </source>
</evidence>
<evidence type="ECO:0000256" key="10">
    <source>
        <dbReference type="SAM" id="SignalP"/>
    </source>
</evidence>
<name>A0AAY5K236_ESOLU</name>
<proteinExistence type="inferred from homology"/>
<evidence type="ECO:0000256" key="2">
    <source>
        <dbReference type="ARBA" id="ARBA00022475"/>
    </source>
</evidence>
<evidence type="ECO:0000256" key="8">
    <source>
        <dbReference type="ARBA" id="ARBA00023288"/>
    </source>
</evidence>
<evidence type="ECO:0000256" key="6">
    <source>
        <dbReference type="ARBA" id="ARBA00023157"/>
    </source>
</evidence>
<keyword evidence="4 10" id="KW-0732">Signal</keyword>
<evidence type="ECO:0000256" key="9">
    <source>
        <dbReference type="ARBA" id="ARBA00029446"/>
    </source>
</evidence>
<organism evidence="12 13">
    <name type="scientific">Esox lucius</name>
    <name type="common">Northern pike</name>
    <dbReference type="NCBI Taxonomy" id="8010"/>
    <lineage>
        <taxon>Eukaryota</taxon>
        <taxon>Metazoa</taxon>
        <taxon>Chordata</taxon>
        <taxon>Craniata</taxon>
        <taxon>Vertebrata</taxon>
        <taxon>Euteleostomi</taxon>
        <taxon>Actinopterygii</taxon>
        <taxon>Neopterygii</taxon>
        <taxon>Teleostei</taxon>
        <taxon>Protacanthopterygii</taxon>
        <taxon>Esociformes</taxon>
        <taxon>Esocidae</taxon>
        <taxon>Esox</taxon>
    </lineage>
</organism>
<dbReference type="PANTHER" id="PTHR47613">
    <property type="entry name" value="SPERM ACROSOME MEMBRANE-ASSOCIATED PROTEIN 4"/>
    <property type="match status" value="1"/>
</dbReference>
<dbReference type="CDD" id="cd00117">
    <property type="entry name" value="TFP"/>
    <property type="match status" value="1"/>
</dbReference>
<comment type="similarity">
    <text evidence="9">Belongs to the SPACA4/bouncer family.</text>
</comment>
<reference evidence="12 13" key="1">
    <citation type="submission" date="2020-02" db="EMBL/GenBank/DDBJ databases">
        <title>Esox lucius (northern pike) genome, fEsoLuc1, primary haplotype.</title>
        <authorList>
            <person name="Myers G."/>
            <person name="Karagic N."/>
            <person name="Meyer A."/>
            <person name="Pippel M."/>
            <person name="Reichard M."/>
            <person name="Winkler S."/>
            <person name="Tracey A."/>
            <person name="Sims Y."/>
            <person name="Howe K."/>
            <person name="Rhie A."/>
            <person name="Formenti G."/>
            <person name="Durbin R."/>
            <person name="Fedrigo O."/>
            <person name="Jarvis E.D."/>
        </authorList>
    </citation>
    <scope>NUCLEOTIDE SEQUENCE [LARGE SCALE GENOMIC DNA]</scope>
</reference>
<accession>A0AAY5K236</accession>
<protein>
    <recommendedName>
        <fullName evidence="11">UPAR/Ly6 domain-containing protein</fullName>
    </recommendedName>
</protein>
<keyword evidence="13" id="KW-1185">Reference proteome</keyword>
<comment type="subcellular location">
    <subcellularLocation>
        <location evidence="1">Cell membrane</location>
        <topology evidence="1">Lipid-anchor</topology>
        <topology evidence="1">GPI-anchor</topology>
    </subcellularLocation>
</comment>
<dbReference type="Gene3D" id="2.10.60.10">
    <property type="entry name" value="CD59"/>
    <property type="match status" value="1"/>
</dbReference>
<keyword evidence="7" id="KW-0325">Glycoprotein</keyword>